<dbReference type="SUPFAM" id="SSF51569">
    <property type="entry name" value="Aldolase"/>
    <property type="match status" value="1"/>
</dbReference>
<evidence type="ECO:0000313" key="8">
    <source>
        <dbReference type="Proteomes" id="UP001597215"/>
    </source>
</evidence>
<proteinExistence type="inferred from homology"/>
<dbReference type="Proteomes" id="UP001597215">
    <property type="component" value="Unassembled WGS sequence"/>
</dbReference>
<evidence type="ECO:0000313" key="7">
    <source>
        <dbReference type="EMBL" id="MFD1765707.1"/>
    </source>
</evidence>
<comment type="similarity">
    <text evidence="2">Belongs to the class I fructose-bisphosphate aldolase family.</text>
</comment>
<protein>
    <recommendedName>
        <fullName evidence="3">fructose-bisphosphate aldolase</fullName>
        <ecNumber evidence="3">4.1.2.13</ecNumber>
    </recommendedName>
    <alternativeName>
        <fullName evidence="6">Fructose-bisphosphate aldolase class I</fullName>
    </alternativeName>
</protein>
<dbReference type="EMBL" id="JBHUEL010000002">
    <property type="protein sequence ID" value="MFD1765707.1"/>
    <property type="molecule type" value="Genomic_DNA"/>
</dbReference>
<dbReference type="InterPro" id="IPR000741">
    <property type="entry name" value="FBA_I"/>
</dbReference>
<comment type="pathway">
    <text evidence="1">Carbohydrate degradation; glycolysis; D-glyceraldehyde 3-phosphate and glycerone phosphate from D-glucose: step 4/4.</text>
</comment>
<evidence type="ECO:0000256" key="4">
    <source>
        <dbReference type="ARBA" id="ARBA00023152"/>
    </source>
</evidence>
<keyword evidence="5" id="KW-0456">Lyase</keyword>
<comment type="caution">
    <text evidence="7">The sequence shown here is derived from an EMBL/GenBank/DDBJ whole genome shotgun (WGS) entry which is preliminary data.</text>
</comment>
<sequence>MNTADMTAKIAAGQGFIAALDQSGGSTPKALKGYGVDEGAWSNDEEMFGLIHEMRSRIIRSKAFTGDRVIGAILFERTMDGSVDGKPTPAALIDKGVVPFIKIDKGLEDEANGVQMMKPMPELDALLARSKALGVFGTKERSVINSANREGIAAVVAQQFEVGQQVLSHGMMPIIEPEVNIKSETRAECDAILLEETLKQLDALGSDQQVMLKLSLPVEAGKFDALVDHSKVLRVVALSGGYKRPEACIELAKNRGIIASFSRALLEDLRHQMSDDEFDASLDEAIEAIYKASIA</sequence>
<organism evidence="7 8">
    <name type="scientific">Sphingorhabdus buctiana</name>
    <dbReference type="NCBI Taxonomy" id="1508805"/>
    <lineage>
        <taxon>Bacteria</taxon>
        <taxon>Pseudomonadati</taxon>
        <taxon>Pseudomonadota</taxon>
        <taxon>Alphaproteobacteria</taxon>
        <taxon>Sphingomonadales</taxon>
        <taxon>Sphingomonadaceae</taxon>
        <taxon>Sphingorhabdus</taxon>
    </lineage>
</organism>
<reference evidence="8" key="1">
    <citation type="journal article" date="2019" name="Int. J. Syst. Evol. Microbiol.">
        <title>The Global Catalogue of Microorganisms (GCM) 10K type strain sequencing project: providing services to taxonomists for standard genome sequencing and annotation.</title>
        <authorList>
            <consortium name="The Broad Institute Genomics Platform"/>
            <consortium name="The Broad Institute Genome Sequencing Center for Infectious Disease"/>
            <person name="Wu L."/>
            <person name="Ma J."/>
        </authorList>
    </citation>
    <scope>NUCLEOTIDE SEQUENCE [LARGE SCALE GENOMIC DNA]</scope>
    <source>
        <strain evidence="8">CGMCC 1.12449</strain>
    </source>
</reference>
<dbReference type="RefSeq" id="WP_381511086.1">
    <property type="nucleotide sequence ID" value="NZ_JBHUEL010000002.1"/>
</dbReference>
<gene>
    <name evidence="7" type="ORF">ACFSAG_02485</name>
</gene>
<evidence type="ECO:0000256" key="2">
    <source>
        <dbReference type="ARBA" id="ARBA00010387"/>
    </source>
</evidence>
<dbReference type="PANTHER" id="PTHR11627">
    <property type="entry name" value="FRUCTOSE-BISPHOSPHATE ALDOLASE"/>
    <property type="match status" value="1"/>
</dbReference>
<evidence type="ECO:0000256" key="3">
    <source>
        <dbReference type="ARBA" id="ARBA00013068"/>
    </source>
</evidence>
<name>A0ABW4M9S8_9SPHN</name>
<evidence type="ECO:0000256" key="6">
    <source>
        <dbReference type="ARBA" id="ARBA00029799"/>
    </source>
</evidence>
<evidence type="ECO:0000256" key="5">
    <source>
        <dbReference type="ARBA" id="ARBA00023239"/>
    </source>
</evidence>
<dbReference type="NCBIfam" id="NF003784">
    <property type="entry name" value="PRK05377.1"/>
    <property type="match status" value="1"/>
</dbReference>
<dbReference type="InterPro" id="IPR013785">
    <property type="entry name" value="Aldolase_TIM"/>
</dbReference>
<accession>A0ABW4M9S8</accession>
<dbReference type="Gene3D" id="3.20.20.70">
    <property type="entry name" value="Aldolase class I"/>
    <property type="match status" value="1"/>
</dbReference>
<dbReference type="EC" id="4.1.2.13" evidence="3"/>
<dbReference type="Pfam" id="PF00274">
    <property type="entry name" value="Glycolytic"/>
    <property type="match status" value="1"/>
</dbReference>
<keyword evidence="8" id="KW-1185">Reference proteome</keyword>
<evidence type="ECO:0000256" key="1">
    <source>
        <dbReference type="ARBA" id="ARBA00004714"/>
    </source>
</evidence>
<keyword evidence="4" id="KW-0324">Glycolysis</keyword>